<evidence type="ECO:0000313" key="1">
    <source>
        <dbReference type="EMBL" id="GBL83566.1"/>
    </source>
</evidence>
<reference evidence="1 2" key="1">
    <citation type="journal article" date="2019" name="Sci. Rep.">
        <title>Orb-weaving spider Araneus ventricosus genome elucidates the spidroin gene catalogue.</title>
        <authorList>
            <person name="Kono N."/>
            <person name="Nakamura H."/>
            <person name="Ohtoshi R."/>
            <person name="Moran D.A.P."/>
            <person name="Shinohara A."/>
            <person name="Yoshida Y."/>
            <person name="Fujiwara M."/>
            <person name="Mori M."/>
            <person name="Tomita M."/>
            <person name="Arakawa K."/>
        </authorList>
    </citation>
    <scope>NUCLEOTIDE SEQUENCE [LARGE SCALE GENOMIC DNA]</scope>
</reference>
<keyword evidence="2" id="KW-1185">Reference proteome</keyword>
<sequence>MFPFFVRIERTFWKRDGEPFFTYLKLTLIESLSIEKSVSSSQEWILRNLSSQVSTSSHDRCVCGDEGDPDHYATNYPVTKTFHFMNPSAENLLM</sequence>
<dbReference type="Proteomes" id="UP000499080">
    <property type="component" value="Unassembled WGS sequence"/>
</dbReference>
<name>A0A4Y2AWV9_ARAVE</name>
<accession>A0A4Y2AWV9</accession>
<proteinExistence type="predicted"/>
<comment type="caution">
    <text evidence="1">The sequence shown here is derived from an EMBL/GenBank/DDBJ whole genome shotgun (WGS) entry which is preliminary data.</text>
</comment>
<dbReference type="EMBL" id="BGPR01000033">
    <property type="protein sequence ID" value="GBL83566.1"/>
    <property type="molecule type" value="Genomic_DNA"/>
</dbReference>
<organism evidence="1 2">
    <name type="scientific">Araneus ventricosus</name>
    <name type="common">Orbweaver spider</name>
    <name type="synonym">Epeira ventricosa</name>
    <dbReference type="NCBI Taxonomy" id="182803"/>
    <lineage>
        <taxon>Eukaryota</taxon>
        <taxon>Metazoa</taxon>
        <taxon>Ecdysozoa</taxon>
        <taxon>Arthropoda</taxon>
        <taxon>Chelicerata</taxon>
        <taxon>Arachnida</taxon>
        <taxon>Araneae</taxon>
        <taxon>Araneomorphae</taxon>
        <taxon>Entelegynae</taxon>
        <taxon>Araneoidea</taxon>
        <taxon>Araneidae</taxon>
        <taxon>Araneus</taxon>
    </lineage>
</organism>
<protein>
    <submittedName>
        <fullName evidence="1">Uncharacterized protein</fullName>
    </submittedName>
</protein>
<gene>
    <name evidence="1" type="ORF">AVEN_196400_1</name>
</gene>
<dbReference type="AlphaFoldDB" id="A0A4Y2AWV9"/>
<evidence type="ECO:0000313" key="2">
    <source>
        <dbReference type="Proteomes" id="UP000499080"/>
    </source>
</evidence>